<dbReference type="Proteomes" id="UP000441208">
    <property type="component" value="Unassembled WGS sequence"/>
</dbReference>
<dbReference type="Proteomes" id="UP000437068">
    <property type="component" value="Unassembled WGS sequence"/>
</dbReference>
<protein>
    <recommendedName>
        <fullName evidence="19">HTH CENPB-type domain-containing protein</fullName>
    </recommendedName>
</protein>
<dbReference type="EMBL" id="QXGC01000067">
    <property type="protein sequence ID" value="KAE9251618.1"/>
    <property type="molecule type" value="Genomic_DNA"/>
</dbReference>
<dbReference type="EMBL" id="QXGF01000265">
    <property type="protein sequence ID" value="KAE8943198.1"/>
    <property type="molecule type" value="Genomic_DNA"/>
</dbReference>
<reference evidence="10 11" key="1">
    <citation type="submission" date="2018-08" db="EMBL/GenBank/DDBJ databases">
        <title>Genomic investigation of the strawberry pathogen Phytophthora fragariae indicates pathogenicity is determined by transcriptional variation in three key races.</title>
        <authorList>
            <person name="Adams T.M."/>
            <person name="Armitage A.D."/>
            <person name="Sobczyk M.K."/>
            <person name="Bates H.J."/>
            <person name="Dunwell J.M."/>
            <person name="Nellist C.F."/>
            <person name="Harrison R.J."/>
        </authorList>
    </citation>
    <scope>NUCLEOTIDE SEQUENCE [LARGE SCALE GENOMIC DNA]</scope>
    <source>
        <strain evidence="9 12">A4</strain>
        <strain evidence="8 13">BC-1</strain>
        <strain evidence="7 17">BC-23</strain>
        <strain evidence="6 11">NOV-27</strain>
        <strain evidence="5 14">NOV-5</strain>
        <strain evidence="3 15">NOV-71</strain>
        <strain evidence="1 10">NOV-9</strain>
        <strain evidence="4 18">ONT-3</strain>
        <strain evidence="2 16">SCRP245</strain>
    </source>
</reference>
<evidence type="ECO:0000313" key="7">
    <source>
        <dbReference type="EMBL" id="KAE9251618.1"/>
    </source>
</evidence>
<evidence type="ECO:0000313" key="2">
    <source>
        <dbReference type="EMBL" id="KAE9019668.1"/>
    </source>
</evidence>
<dbReference type="EMBL" id="QXGE01000016">
    <property type="protein sequence ID" value="KAE9329715.1"/>
    <property type="molecule type" value="Genomic_DNA"/>
</dbReference>
<dbReference type="EMBL" id="QXGB01000006">
    <property type="protein sequence ID" value="KAE9238185.1"/>
    <property type="molecule type" value="Genomic_DNA"/>
</dbReference>
<dbReference type="EMBL" id="QXFW01000230">
    <property type="protein sequence ID" value="KAE9019668.1"/>
    <property type="molecule type" value="Genomic_DNA"/>
</dbReference>
<evidence type="ECO:0000313" key="13">
    <source>
        <dbReference type="Proteomes" id="UP000440367"/>
    </source>
</evidence>
<organism evidence="3 15">
    <name type="scientific">Phytophthora fragariae</name>
    <dbReference type="NCBI Taxonomy" id="53985"/>
    <lineage>
        <taxon>Eukaryota</taxon>
        <taxon>Sar</taxon>
        <taxon>Stramenopiles</taxon>
        <taxon>Oomycota</taxon>
        <taxon>Peronosporomycetes</taxon>
        <taxon>Peronosporales</taxon>
        <taxon>Peronosporaceae</taxon>
        <taxon>Phytophthora</taxon>
    </lineage>
</organism>
<sequence length="156" mass="18374">MIYDLRLNKEKVTRYWNATQARRLFHEGRTEEEEEEHPIRFTASDPWVASFMQRNGLSLRRRTNLTTLTDDELVRRAVSFMSFLQKHKSEMRRDRTLLMDETAIYFEDPRNRTVDEVDRRHVVICSTGFALMRITAALAVTASSKKLPPCLICRPP</sequence>
<dbReference type="OrthoDB" id="111521at2759"/>
<evidence type="ECO:0000313" key="14">
    <source>
        <dbReference type="Proteomes" id="UP000440732"/>
    </source>
</evidence>
<evidence type="ECO:0000313" key="12">
    <source>
        <dbReference type="Proteomes" id="UP000437068"/>
    </source>
</evidence>
<dbReference type="EMBL" id="QXGA01000004">
    <property type="protein sequence ID" value="KAE9155890.1"/>
    <property type="molecule type" value="Genomic_DNA"/>
</dbReference>
<dbReference type="Proteomes" id="UP000429523">
    <property type="component" value="Unassembled WGS sequence"/>
</dbReference>
<evidence type="ECO:0000313" key="9">
    <source>
        <dbReference type="EMBL" id="KAE9329715.1"/>
    </source>
</evidence>
<comment type="caution">
    <text evidence="3">The sequence shown here is derived from an EMBL/GenBank/DDBJ whole genome shotgun (WGS) entry which is preliminary data.</text>
</comment>
<accession>A0A6A3SYC6</accession>
<dbReference type="Proteomes" id="UP000440367">
    <property type="component" value="Unassembled WGS sequence"/>
</dbReference>
<dbReference type="Proteomes" id="UP000476176">
    <property type="component" value="Unassembled WGS sequence"/>
</dbReference>
<dbReference type="AlphaFoldDB" id="A0A6A3SYC6"/>
<evidence type="ECO:0000313" key="16">
    <source>
        <dbReference type="Proteomes" id="UP000460718"/>
    </source>
</evidence>
<evidence type="ECO:0000313" key="15">
    <source>
        <dbReference type="Proteomes" id="UP000441208"/>
    </source>
</evidence>
<evidence type="ECO:0000313" key="11">
    <source>
        <dbReference type="Proteomes" id="UP000433483"/>
    </source>
</evidence>
<dbReference type="EMBL" id="QXGD01000013">
    <property type="protein sequence ID" value="KAE9257872.1"/>
    <property type="molecule type" value="Genomic_DNA"/>
</dbReference>
<evidence type="ECO:0000313" key="6">
    <source>
        <dbReference type="EMBL" id="KAE9238185.1"/>
    </source>
</evidence>
<evidence type="ECO:0008006" key="19">
    <source>
        <dbReference type="Google" id="ProtNLM"/>
    </source>
</evidence>
<evidence type="ECO:0000313" key="1">
    <source>
        <dbReference type="EMBL" id="KAE8943198.1"/>
    </source>
</evidence>
<dbReference type="Proteomes" id="UP000460718">
    <property type="component" value="Unassembled WGS sequence"/>
</dbReference>
<keyword evidence="11" id="KW-1185">Reference proteome</keyword>
<evidence type="ECO:0000313" key="3">
    <source>
        <dbReference type="EMBL" id="KAE9126077.1"/>
    </source>
</evidence>
<evidence type="ECO:0000313" key="10">
    <source>
        <dbReference type="Proteomes" id="UP000429523"/>
    </source>
</evidence>
<evidence type="ECO:0000313" key="18">
    <source>
        <dbReference type="Proteomes" id="UP000488956"/>
    </source>
</evidence>
<name>A0A6A3SYC6_9STRA</name>
<dbReference type="Proteomes" id="UP000488956">
    <property type="component" value="Unassembled WGS sequence"/>
</dbReference>
<dbReference type="EMBL" id="QXFX01000006">
    <property type="protein sequence ID" value="KAE9140135.1"/>
    <property type="molecule type" value="Genomic_DNA"/>
</dbReference>
<evidence type="ECO:0000313" key="5">
    <source>
        <dbReference type="EMBL" id="KAE9155890.1"/>
    </source>
</evidence>
<dbReference type="Proteomes" id="UP000433483">
    <property type="component" value="Unassembled WGS sequence"/>
</dbReference>
<proteinExistence type="predicted"/>
<dbReference type="Proteomes" id="UP000440732">
    <property type="component" value="Unassembled WGS sequence"/>
</dbReference>
<evidence type="ECO:0000313" key="8">
    <source>
        <dbReference type="EMBL" id="KAE9257872.1"/>
    </source>
</evidence>
<gene>
    <name evidence="9" type="ORF">PF001_g774</name>
    <name evidence="8" type="ORF">PF002_g624</name>
    <name evidence="7" type="ORF">PF004_g2386</name>
    <name evidence="6" type="ORF">PF005_g343</name>
    <name evidence="5" type="ORF">PF006_g215</name>
    <name evidence="3" type="ORF">PF007_g6110</name>
    <name evidence="1" type="ORF">PF009_g7071</name>
    <name evidence="4" type="ORF">PF010_g309</name>
    <name evidence="2" type="ORF">PF011_g5723</name>
</gene>
<evidence type="ECO:0000313" key="4">
    <source>
        <dbReference type="EMBL" id="KAE9140135.1"/>
    </source>
</evidence>
<dbReference type="EMBL" id="QXFZ01000223">
    <property type="protein sequence ID" value="KAE9126077.1"/>
    <property type="molecule type" value="Genomic_DNA"/>
</dbReference>
<evidence type="ECO:0000313" key="17">
    <source>
        <dbReference type="Proteomes" id="UP000476176"/>
    </source>
</evidence>